<dbReference type="Gene3D" id="3.40.50.2000">
    <property type="entry name" value="Glycogen Phosphorylase B"/>
    <property type="match status" value="2"/>
</dbReference>
<dbReference type="CDD" id="cd03808">
    <property type="entry name" value="GT4_CapM-like"/>
    <property type="match status" value="1"/>
</dbReference>
<keyword evidence="4" id="KW-1185">Reference proteome</keyword>
<protein>
    <submittedName>
        <fullName evidence="3">Glycosyltransferase family 4 protein</fullName>
    </submittedName>
</protein>
<comment type="caution">
    <text evidence="3">The sequence shown here is derived from an EMBL/GenBank/DDBJ whole genome shotgun (WGS) entry which is preliminary data.</text>
</comment>
<dbReference type="Pfam" id="PF13579">
    <property type="entry name" value="Glyco_trans_4_4"/>
    <property type="match status" value="1"/>
</dbReference>
<feature type="domain" description="Glycosyl transferase family 1" evidence="1">
    <location>
        <begin position="193"/>
        <end position="357"/>
    </location>
</feature>
<name>A0ABS6XDJ9_9BACT</name>
<proteinExistence type="predicted"/>
<dbReference type="Pfam" id="PF00534">
    <property type="entry name" value="Glycos_transf_1"/>
    <property type="match status" value="1"/>
</dbReference>
<accession>A0ABS6XDJ9</accession>
<reference evidence="3 4" key="1">
    <citation type="submission" date="2021-07" db="EMBL/GenBank/DDBJ databases">
        <authorList>
            <person name="Kim M.K."/>
        </authorList>
    </citation>
    <scope>NUCLEOTIDE SEQUENCE [LARGE SCALE GENOMIC DNA]</scope>
    <source>
        <strain evidence="3 4">HLY7-15</strain>
    </source>
</reference>
<dbReference type="EMBL" id="JAHWXQ010000003">
    <property type="protein sequence ID" value="MBW3366061.1"/>
    <property type="molecule type" value="Genomic_DNA"/>
</dbReference>
<gene>
    <name evidence="3" type="ORF">KYK27_13445</name>
</gene>
<dbReference type="SUPFAM" id="SSF53756">
    <property type="entry name" value="UDP-Glycosyltransferase/glycogen phosphorylase"/>
    <property type="match status" value="1"/>
</dbReference>
<dbReference type="InterPro" id="IPR028098">
    <property type="entry name" value="Glyco_trans_4-like_N"/>
</dbReference>
<dbReference type="PANTHER" id="PTHR12526:SF630">
    <property type="entry name" value="GLYCOSYLTRANSFERASE"/>
    <property type="match status" value="1"/>
</dbReference>
<organism evidence="3 4">
    <name type="scientific">Pontibacter populi</name>
    <dbReference type="NCBI Taxonomy" id="890055"/>
    <lineage>
        <taxon>Bacteria</taxon>
        <taxon>Pseudomonadati</taxon>
        <taxon>Bacteroidota</taxon>
        <taxon>Cytophagia</taxon>
        <taxon>Cytophagales</taxon>
        <taxon>Hymenobacteraceae</taxon>
        <taxon>Pontibacter</taxon>
    </lineage>
</organism>
<dbReference type="InterPro" id="IPR001296">
    <property type="entry name" value="Glyco_trans_1"/>
</dbReference>
<dbReference type="PANTHER" id="PTHR12526">
    <property type="entry name" value="GLYCOSYLTRANSFERASE"/>
    <property type="match status" value="1"/>
</dbReference>
<evidence type="ECO:0000259" key="2">
    <source>
        <dbReference type="Pfam" id="PF13579"/>
    </source>
</evidence>
<evidence type="ECO:0000259" key="1">
    <source>
        <dbReference type="Pfam" id="PF00534"/>
    </source>
</evidence>
<evidence type="ECO:0000313" key="4">
    <source>
        <dbReference type="Proteomes" id="UP000774935"/>
    </source>
</evidence>
<feature type="domain" description="Glycosyltransferase subfamily 4-like N-terminal" evidence="2">
    <location>
        <begin position="32"/>
        <end position="173"/>
    </location>
</feature>
<sequence length="401" mass="44811">MLPKSKLIRVTTVPLSLHKLLGKQLKFMSNHYEVVGVASKGELLRRVSEEQNIRVVGINMTRIVSPISDLISLCKLYLLFKKEKPQIVHTHTPKAGLIGMLAAWLARVPVRMHTVAGLPLLEADGIKRKILVLTERLTNACACNVYSNSYKMMEIMLDNDLCSPSKLGVIGNGSSNGIDTNYFAPSSINNTAKENLKAELKISSTDKVLCFIGRVVSDKGINELVSAFLNLVNQNPNLKLLLIGPLEPELDALNKQTENAVLNHPNICFADYQEDVRPYLAVSDIFVFPSYREGFPNVVMQAGAMGVPCIVSNINGCNEIIEHGKNGLIVPSKDSEALEDAIHFLLNDDKALQQMADVSREIIIKRYDQKYVWQELLKEYRKQMGDLTDQERIVEYVSEPY</sequence>
<dbReference type="Proteomes" id="UP000774935">
    <property type="component" value="Unassembled WGS sequence"/>
</dbReference>
<evidence type="ECO:0000313" key="3">
    <source>
        <dbReference type="EMBL" id="MBW3366061.1"/>
    </source>
</evidence>